<proteinExistence type="predicted"/>
<feature type="compositionally biased region" description="Polar residues" evidence="2">
    <location>
        <begin position="242"/>
        <end position="283"/>
    </location>
</feature>
<dbReference type="EMBL" id="CDHN01000005">
    <property type="protein sequence ID" value="CEJ93595.1"/>
    <property type="molecule type" value="Genomic_DNA"/>
</dbReference>
<evidence type="ECO:0000256" key="1">
    <source>
        <dbReference type="RuleBase" id="RU361133"/>
    </source>
</evidence>
<dbReference type="GO" id="GO:0051209">
    <property type="term" value="P:release of sequestered calcium ion into cytosol"/>
    <property type="evidence" value="ECO:0007669"/>
    <property type="project" value="TreeGrafter"/>
</dbReference>
<dbReference type="PANTHER" id="PTHR10336">
    <property type="entry name" value="PHOSPHOINOSITIDE-SPECIFIC PHOSPHOLIPASE C FAMILY PROTEIN"/>
    <property type="match status" value="1"/>
</dbReference>
<dbReference type="STRING" id="1531966.A0A0A1TPJ5"/>
<dbReference type="GO" id="GO:0048015">
    <property type="term" value="P:phosphatidylinositol-mediated signaling"/>
    <property type="evidence" value="ECO:0007669"/>
    <property type="project" value="TreeGrafter"/>
</dbReference>
<feature type="domain" description="PI-PLC Y-box" evidence="3">
    <location>
        <begin position="466"/>
        <end position="582"/>
    </location>
</feature>
<dbReference type="OrthoDB" id="269822at2759"/>
<sequence>MSFFSSRATRTSIAQLVAATTFASPARSLRNNNAHLSDAQALERLDALTSPTYDFEDHFAEDLQLVFEAVYDALRGDNESLSHDAFHAFLTNVQQMTDIPPMDRDEYDFREFLQFWTYNGFWNAVAVLPPKDLSRPLTNYFINSSHNTYLDGNQWSSTSSPDSYTNALRRGCRCIEIDVWNGVASTSSSPSQSPHRTPNIHHAKRASVSSFMSAATQAVNDTRDAALSFLRNRSSSSSRVSQAPTLSPVSTLHLSPHTSMGTESCPPSQASVSTSCLPSSTEINRQPRASAVVEPIVTHGHTWTQPCGFRQVCEAVRDAAFVNNPLPIIVSLEVHADHEQQQVMVDIMREVWKGLLIEVPQDGCDPKFRTPNLDQVQRKIFVKVKRLHASLHASGPSSPNPQAPAATATAAVTTAPFALQSPPSLASKASAPTPTSSPRLAQLSKFISAPTYSPPPSPLTKISPALMALGIYTRSEHFKSPQSLNTKEAKFPSHIFSVAENQLLDTHRVNERGLFLHNKCFFMRAYPNVIRVDSSNPDPSLFWRRGVQMVAMNWQNMDEGMMLNDAMFAGEDGWVLKPPGYLSSNKTCETADDAEPPRIMDFDVTIFLGLNVAAGDIYTPDKTLSSIVKVEIHVDKKEGAGGKDRPLPESTYKRQTASHKTLNPFFGATGETLSFPNVPRVVEPLSFVRFKIESTSGLVASTTLSWACIRLDRLRQGYRFIHLKDARGDPVHGGRLFVKITKTIK</sequence>
<dbReference type="Proteomes" id="UP000039046">
    <property type="component" value="Unassembled WGS sequence"/>
</dbReference>
<dbReference type="InterPro" id="IPR001192">
    <property type="entry name" value="PI-PLC_fam"/>
</dbReference>
<dbReference type="SUPFAM" id="SSF51695">
    <property type="entry name" value="PLC-like phosphodiesterases"/>
    <property type="match status" value="1"/>
</dbReference>
<accession>A0A0A1TPJ5</accession>
<reference evidence="4 5" key="1">
    <citation type="journal article" date="2015" name="Genome Announc.">
        <title>Draft Genome Sequence and Gene Annotation of the Entomopathogenic Fungus Verticillium hemipterigenum.</title>
        <authorList>
            <person name="Horn F."/>
            <person name="Habel A."/>
            <person name="Scharf D.H."/>
            <person name="Dworschak J."/>
            <person name="Brakhage A.A."/>
            <person name="Guthke R."/>
            <person name="Hertweck C."/>
            <person name="Linde J."/>
        </authorList>
    </citation>
    <scope>NUCLEOTIDE SEQUENCE [LARGE SCALE GENOMIC DNA]</scope>
</reference>
<dbReference type="Gene3D" id="3.20.20.190">
    <property type="entry name" value="Phosphatidylinositol (PI) phosphodiesterase"/>
    <property type="match status" value="2"/>
</dbReference>
<keyword evidence="1" id="KW-0443">Lipid metabolism</keyword>
<evidence type="ECO:0000313" key="4">
    <source>
        <dbReference type="EMBL" id="CEJ93595.1"/>
    </source>
</evidence>
<gene>
    <name evidence="4" type="ORF">VHEMI09173</name>
</gene>
<keyword evidence="1" id="KW-0378">Hydrolase</keyword>
<dbReference type="CDD" id="cd00275">
    <property type="entry name" value="C2_PLC_like"/>
    <property type="match status" value="1"/>
</dbReference>
<dbReference type="SUPFAM" id="SSF49562">
    <property type="entry name" value="C2 domain (Calcium/lipid-binding domain, CaLB)"/>
    <property type="match status" value="1"/>
</dbReference>
<evidence type="ECO:0000313" key="5">
    <source>
        <dbReference type="Proteomes" id="UP000039046"/>
    </source>
</evidence>
<dbReference type="InterPro" id="IPR001711">
    <property type="entry name" value="PLipase_C_Pinositol-sp_Y"/>
</dbReference>
<dbReference type="InterPro" id="IPR035892">
    <property type="entry name" value="C2_domain_sf"/>
</dbReference>
<dbReference type="InterPro" id="IPR017946">
    <property type="entry name" value="PLC-like_Pdiesterase_TIM-brl"/>
</dbReference>
<dbReference type="EC" id="3.1.4.11" evidence="1"/>
<dbReference type="PROSITE" id="PS50008">
    <property type="entry name" value="PIPLC_Y_DOMAIN"/>
    <property type="match status" value="1"/>
</dbReference>
<dbReference type="PRINTS" id="PR00390">
    <property type="entry name" value="PHPHLIPASEC"/>
</dbReference>
<name>A0A0A1TPJ5_9HYPO</name>
<feature type="compositionally biased region" description="Low complexity" evidence="2">
    <location>
        <begin position="232"/>
        <end position="241"/>
    </location>
</feature>
<dbReference type="GO" id="GO:0016042">
    <property type="term" value="P:lipid catabolic process"/>
    <property type="evidence" value="ECO:0007669"/>
    <property type="project" value="UniProtKB-KW"/>
</dbReference>
<evidence type="ECO:0000259" key="3">
    <source>
        <dbReference type="PROSITE" id="PS50008"/>
    </source>
</evidence>
<comment type="catalytic activity">
    <reaction evidence="1">
        <text>a 1,2-diacyl-sn-glycero-3-phospho-(1D-myo-inositol-4,5-bisphosphate) + H2O = 1D-myo-inositol 1,4,5-trisphosphate + a 1,2-diacyl-sn-glycerol + H(+)</text>
        <dbReference type="Rhea" id="RHEA:33179"/>
        <dbReference type="ChEBI" id="CHEBI:15377"/>
        <dbReference type="ChEBI" id="CHEBI:15378"/>
        <dbReference type="ChEBI" id="CHEBI:17815"/>
        <dbReference type="ChEBI" id="CHEBI:58456"/>
        <dbReference type="ChEBI" id="CHEBI:203600"/>
        <dbReference type="EC" id="3.1.4.11"/>
    </reaction>
</comment>
<dbReference type="HOGENOM" id="CLU_002738_3_0_1"/>
<keyword evidence="1" id="KW-0442">Lipid degradation</keyword>
<dbReference type="Gene3D" id="2.60.40.150">
    <property type="entry name" value="C2 domain"/>
    <property type="match status" value="1"/>
</dbReference>
<feature type="region of interest" description="Disordered" evidence="2">
    <location>
        <begin position="232"/>
        <end position="283"/>
    </location>
</feature>
<dbReference type="GO" id="GO:0004435">
    <property type="term" value="F:phosphatidylinositol-4,5-bisphosphate phospholipase C activity"/>
    <property type="evidence" value="ECO:0007669"/>
    <property type="project" value="UniProtKB-EC"/>
</dbReference>
<dbReference type="Pfam" id="PF00388">
    <property type="entry name" value="PI-PLC-X"/>
    <property type="match status" value="2"/>
</dbReference>
<dbReference type="PANTHER" id="PTHR10336:SF82">
    <property type="entry name" value="PHOSPHOINOSITIDE PHOSPHOLIPASE C"/>
    <property type="match status" value="1"/>
</dbReference>
<dbReference type="SMART" id="SM00149">
    <property type="entry name" value="PLCYc"/>
    <property type="match status" value="1"/>
</dbReference>
<organism evidence="4 5">
    <name type="scientific">[Torrubiella] hemipterigena</name>
    <dbReference type="NCBI Taxonomy" id="1531966"/>
    <lineage>
        <taxon>Eukaryota</taxon>
        <taxon>Fungi</taxon>
        <taxon>Dikarya</taxon>
        <taxon>Ascomycota</taxon>
        <taxon>Pezizomycotina</taxon>
        <taxon>Sordariomycetes</taxon>
        <taxon>Hypocreomycetidae</taxon>
        <taxon>Hypocreales</taxon>
        <taxon>Clavicipitaceae</taxon>
        <taxon>Clavicipitaceae incertae sedis</taxon>
        <taxon>'Torrubiella' clade</taxon>
    </lineage>
</organism>
<keyword evidence="5" id="KW-1185">Reference proteome</keyword>
<dbReference type="InterPro" id="IPR000909">
    <property type="entry name" value="PLipase_C_PInositol-sp_X_dom"/>
</dbReference>
<dbReference type="AlphaFoldDB" id="A0A0A1TPJ5"/>
<dbReference type="PROSITE" id="PS50007">
    <property type="entry name" value="PIPLC_X_DOMAIN"/>
    <property type="match status" value="1"/>
</dbReference>
<dbReference type="SMART" id="SM00148">
    <property type="entry name" value="PLCXc"/>
    <property type="match status" value="1"/>
</dbReference>
<evidence type="ECO:0000256" key="2">
    <source>
        <dbReference type="SAM" id="MobiDB-lite"/>
    </source>
</evidence>
<protein>
    <recommendedName>
        <fullName evidence="1">Phosphoinositide phospholipase C</fullName>
        <ecNumber evidence="1">3.1.4.11</ecNumber>
    </recommendedName>
</protein>
<dbReference type="Pfam" id="PF00387">
    <property type="entry name" value="PI-PLC-Y"/>
    <property type="match status" value="1"/>
</dbReference>